<proteinExistence type="predicted"/>
<dbReference type="Proteomes" id="UP001220238">
    <property type="component" value="Chromosome"/>
</dbReference>
<reference evidence="2" key="1">
    <citation type="submission" date="2023-03" db="EMBL/GenBank/DDBJ databases">
        <title>Corynebacterium amycolatum SB-1.</title>
        <authorList>
            <person name="Jo H."/>
        </authorList>
    </citation>
    <scope>NUCLEOTIDE SEQUENCE</scope>
    <source>
        <strain evidence="2">SB-1</strain>
    </source>
</reference>
<dbReference type="EMBL" id="CP120206">
    <property type="protein sequence ID" value="WET43640.1"/>
    <property type="molecule type" value="Genomic_DNA"/>
</dbReference>
<evidence type="ECO:0000313" key="3">
    <source>
        <dbReference type="Proteomes" id="UP001220238"/>
    </source>
</evidence>
<evidence type="ECO:0008006" key="4">
    <source>
        <dbReference type="Google" id="ProtNLM"/>
    </source>
</evidence>
<evidence type="ECO:0000256" key="1">
    <source>
        <dbReference type="SAM" id="Coils"/>
    </source>
</evidence>
<dbReference type="AlphaFoldDB" id="A0AB38XUL5"/>
<protein>
    <recommendedName>
        <fullName evidence="4">Transposase</fullName>
    </recommendedName>
</protein>
<evidence type="ECO:0000313" key="2">
    <source>
        <dbReference type="EMBL" id="WET43640.1"/>
    </source>
</evidence>
<accession>A0AB38XUL5</accession>
<dbReference type="GeneID" id="92768592"/>
<gene>
    <name evidence="2" type="ORF">P2W56_09470</name>
</gene>
<dbReference type="RefSeq" id="WP_070841104.1">
    <property type="nucleotide sequence ID" value="NZ_CP046975.1"/>
</dbReference>
<sequence>MSTSDYRRLAQEKEDAIRELQAQIEHTRDIIEANREALKTLTSLAFADFGVPQRRVAQWAGVSPTQIHRWNKEVQESLANRHSDDKQSDVSTTANTDFVPKIFDARQSGHTEEITETEQAKIEARYNRDALLRRLAESN</sequence>
<feature type="coiled-coil region" evidence="1">
    <location>
        <begin position="3"/>
        <end position="37"/>
    </location>
</feature>
<organism evidence="2 3">
    <name type="scientific">Corynebacterium amycolatum</name>
    <dbReference type="NCBI Taxonomy" id="43765"/>
    <lineage>
        <taxon>Bacteria</taxon>
        <taxon>Bacillati</taxon>
        <taxon>Actinomycetota</taxon>
        <taxon>Actinomycetes</taxon>
        <taxon>Mycobacteriales</taxon>
        <taxon>Corynebacteriaceae</taxon>
        <taxon>Corynebacterium</taxon>
    </lineage>
</organism>
<keyword evidence="1" id="KW-0175">Coiled coil</keyword>
<name>A0AB38XUL5_CORAY</name>